<keyword evidence="8" id="KW-0698">rRNA processing</keyword>
<dbReference type="Gene3D" id="2.80.10.50">
    <property type="match status" value="1"/>
</dbReference>
<dbReference type="InterPro" id="IPR008999">
    <property type="entry name" value="Actin-crosslinking"/>
</dbReference>
<feature type="compositionally biased region" description="Low complexity" evidence="11">
    <location>
        <begin position="15"/>
        <end position="24"/>
    </location>
</feature>
<gene>
    <name evidence="12" type="ORF">BV898_04046</name>
</gene>
<evidence type="ECO:0000313" key="13">
    <source>
        <dbReference type="Proteomes" id="UP000192578"/>
    </source>
</evidence>
<sequence>MSVYANVRTSKLKLKGAAPAKPSLSGADKKRKRKQTGPKIDEDAIKHGGWWKVKEFQEITGPIAIEVFPYTFILAKDDGTFTFGAPHNEGEGPSPEEVLTAIRVSDSRIALKSGYGKYLGITSNGKIVGRAEAIGSLEQWEPVFEEGKLALAAANQCFLTCKNEEEVMATSTTAGLDEVITIRSVSERVVKKGDADEEEEDASKTELHYVKKFQCFQDKKIRINPGDVKALDAAKKEGNMYETLLDRREKMKSDRMCK</sequence>
<evidence type="ECO:0000256" key="4">
    <source>
        <dbReference type="ARBA" id="ARBA00010878"/>
    </source>
</evidence>
<proteinExistence type="inferred from homology"/>
<evidence type="ECO:0000256" key="6">
    <source>
        <dbReference type="ARBA" id="ARBA00022517"/>
    </source>
</evidence>
<organism evidence="12 13">
    <name type="scientific">Hypsibius exemplaris</name>
    <name type="common">Freshwater tardigrade</name>
    <dbReference type="NCBI Taxonomy" id="2072580"/>
    <lineage>
        <taxon>Eukaryota</taxon>
        <taxon>Metazoa</taxon>
        <taxon>Ecdysozoa</taxon>
        <taxon>Tardigrada</taxon>
        <taxon>Eutardigrada</taxon>
        <taxon>Parachela</taxon>
        <taxon>Hypsibioidea</taxon>
        <taxon>Hypsibiidae</taxon>
        <taxon>Hypsibius</taxon>
    </lineage>
</organism>
<keyword evidence="9" id="KW-0539">Nucleus</keyword>
<dbReference type="FunFam" id="2.80.10.50:FF:000061">
    <property type="entry name" value="Protein FRG1"/>
    <property type="match status" value="1"/>
</dbReference>
<dbReference type="PANTHER" id="PTHR12928">
    <property type="entry name" value="FRG1 PROTEIN"/>
    <property type="match status" value="1"/>
</dbReference>
<dbReference type="Proteomes" id="UP000192578">
    <property type="component" value="Unassembled WGS sequence"/>
</dbReference>
<dbReference type="InterPro" id="IPR010414">
    <property type="entry name" value="FRG1"/>
</dbReference>
<evidence type="ECO:0000256" key="3">
    <source>
        <dbReference type="ARBA" id="ARBA00004604"/>
    </source>
</evidence>
<dbReference type="GO" id="GO:0055120">
    <property type="term" value="C:striated muscle dense body"/>
    <property type="evidence" value="ECO:0007669"/>
    <property type="project" value="TreeGrafter"/>
</dbReference>
<keyword evidence="13" id="KW-1185">Reference proteome</keyword>
<dbReference type="OrthoDB" id="5539371at2759"/>
<accession>A0A1W0X3S0</accession>
<evidence type="ECO:0000313" key="12">
    <source>
        <dbReference type="EMBL" id="OQV22197.1"/>
    </source>
</evidence>
<dbReference type="GO" id="GO:0051015">
    <property type="term" value="F:actin filament binding"/>
    <property type="evidence" value="ECO:0007669"/>
    <property type="project" value="TreeGrafter"/>
</dbReference>
<dbReference type="GO" id="GO:0006364">
    <property type="term" value="P:rRNA processing"/>
    <property type="evidence" value="ECO:0007669"/>
    <property type="project" value="UniProtKB-KW"/>
</dbReference>
<dbReference type="PANTHER" id="PTHR12928:SF0">
    <property type="entry name" value="FSHD REGION GENE 1"/>
    <property type="match status" value="1"/>
</dbReference>
<protein>
    <recommendedName>
        <fullName evidence="10">Protein FRG1 homolog</fullName>
    </recommendedName>
</protein>
<dbReference type="AlphaFoldDB" id="A0A1W0X3S0"/>
<evidence type="ECO:0000256" key="1">
    <source>
        <dbReference type="ARBA" id="ARBA00004408"/>
    </source>
</evidence>
<comment type="similarity">
    <text evidence="4">Belongs to the FRG1 family.</text>
</comment>
<keyword evidence="6" id="KW-0690">Ribosome biogenesis</keyword>
<feature type="region of interest" description="Disordered" evidence="11">
    <location>
        <begin position="1"/>
        <end position="41"/>
    </location>
</feature>
<evidence type="ECO:0000256" key="9">
    <source>
        <dbReference type="ARBA" id="ARBA00023242"/>
    </source>
</evidence>
<evidence type="ECO:0000256" key="10">
    <source>
        <dbReference type="ARBA" id="ARBA00072064"/>
    </source>
</evidence>
<dbReference type="CDD" id="cd23338">
    <property type="entry name" value="beta-trefoil_FSCN_FRG1"/>
    <property type="match status" value="1"/>
</dbReference>
<evidence type="ECO:0000256" key="7">
    <source>
        <dbReference type="ARBA" id="ARBA00022541"/>
    </source>
</evidence>
<evidence type="ECO:0000256" key="5">
    <source>
        <dbReference type="ARBA" id="ARBA00022490"/>
    </source>
</evidence>
<dbReference type="SUPFAM" id="SSF50405">
    <property type="entry name" value="Actin-crosslinking proteins"/>
    <property type="match status" value="1"/>
</dbReference>
<dbReference type="GO" id="GO:0071013">
    <property type="term" value="C:catalytic step 2 spliceosome"/>
    <property type="evidence" value="ECO:0007669"/>
    <property type="project" value="TreeGrafter"/>
</dbReference>
<name>A0A1W0X3S0_HYPEX</name>
<keyword evidence="7" id="KW-0517">Myogenesis</keyword>
<dbReference type="GO" id="GO:0007517">
    <property type="term" value="P:muscle organ development"/>
    <property type="evidence" value="ECO:0007669"/>
    <property type="project" value="UniProtKB-KW"/>
</dbReference>
<comment type="subcellular location">
    <subcellularLocation>
        <location evidence="2">Cytoplasm</location>
    </subcellularLocation>
    <subcellularLocation>
        <location evidence="1">Nucleus</location>
        <location evidence="1">Cajal body</location>
    </subcellularLocation>
    <subcellularLocation>
        <location evidence="3">Nucleus</location>
        <location evidence="3">Nucleolus</location>
    </subcellularLocation>
</comment>
<evidence type="ECO:0000256" key="11">
    <source>
        <dbReference type="SAM" id="MobiDB-lite"/>
    </source>
</evidence>
<comment type="caution">
    <text evidence="12">The sequence shown here is derived from an EMBL/GenBank/DDBJ whole genome shotgun (WGS) entry which is preliminary data.</text>
</comment>
<evidence type="ECO:0000256" key="2">
    <source>
        <dbReference type="ARBA" id="ARBA00004496"/>
    </source>
</evidence>
<dbReference type="Pfam" id="PF06229">
    <property type="entry name" value="FRG1"/>
    <property type="match status" value="1"/>
</dbReference>
<reference evidence="13" key="1">
    <citation type="submission" date="2017-01" db="EMBL/GenBank/DDBJ databases">
        <title>Comparative genomics of anhydrobiosis in the tardigrade Hypsibius dujardini.</title>
        <authorList>
            <person name="Yoshida Y."/>
            <person name="Koutsovoulos G."/>
            <person name="Laetsch D."/>
            <person name="Stevens L."/>
            <person name="Kumar S."/>
            <person name="Horikawa D."/>
            <person name="Ishino K."/>
            <person name="Komine S."/>
            <person name="Tomita M."/>
            <person name="Blaxter M."/>
            <person name="Arakawa K."/>
        </authorList>
    </citation>
    <scope>NUCLEOTIDE SEQUENCE [LARGE SCALE GENOMIC DNA]</scope>
    <source>
        <strain evidence="13">Z151</strain>
    </source>
</reference>
<evidence type="ECO:0000256" key="8">
    <source>
        <dbReference type="ARBA" id="ARBA00022552"/>
    </source>
</evidence>
<dbReference type="GO" id="GO:0005730">
    <property type="term" value="C:nucleolus"/>
    <property type="evidence" value="ECO:0007669"/>
    <property type="project" value="UniProtKB-SubCell"/>
</dbReference>
<dbReference type="GO" id="GO:0015030">
    <property type="term" value="C:Cajal body"/>
    <property type="evidence" value="ECO:0007669"/>
    <property type="project" value="UniProtKB-SubCell"/>
</dbReference>
<dbReference type="EMBL" id="MTYJ01000019">
    <property type="protein sequence ID" value="OQV22197.1"/>
    <property type="molecule type" value="Genomic_DNA"/>
</dbReference>
<keyword evidence="5" id="KW-0963">Cytoplasm</keyword>